<dbReference type="SMART" id="SM01196">
    <property type="entry name" value="FERM_C"/>
    <property type="match status" value="1"/>
</dbReference>
<dbReference type="FunFam" id="1.20.80.10:FF:000003">
    <property type="entry name" value="Tyrosine-protein phosphatase non-receptor type 4"/>
    <property type="match status" value="1"/>
</dbReference>
<dbReference type="InterPro" id="IPR019747">
    <property type="entry name" value="FERM_CS"/>
</dbReference>
<dbReference type="SUPFAM" id="SSF47031">
    <property type="entry name" value="Second domain of FERM"/>
    <property type="match status" value="1"/>
</dbReference>
<evidence type="ECO:0000259" key="6">
    <source>
        <dbReference type="PROSITE" id="PS50057"/>
    </source>
</evidence>
<dbReference type="PANTHER" id="PTHR23280">
    <property type="entry name" value="4.1 G PROTEIN"/>
    <property type="match status" value="1"/>
</dbReference>
<evidence type="ECO:0000256" key="5">
    <source>
        <dbReference type="SAM" id="MobiDB-lite"/>
    </source>
</evidence>
<dbReference type="SUPFAM" id="SSF54236">
    <property type="entry name" value="Ubiquitin-like"/>
    <property type="match status" value="1"/>
</dbReference>
<feature type="region of interest" description="Disordered" evidence="5">
    <location>
        <begin position="788"/>
        <end position="819"/>
    </location>
</feature>
<evidence type="ECO:0000256" key="1">
    <source>
        <dbReference type="ARBA" id="ARBA00004282"/>
    </source>
</evidence>
<dbReference type="InterPro" id="IPR000299">
    <property type="entry name" value="FERM_domain"/>
</dbReference>
<dbReference type="GO" id="GO:0008092">
    <property type="term" value="F:cytoskeletal protein binding"/>
    <property type="evidence" value="ECO:0007669"/>
    <property type="project" value="InterPro"/>
</dbReference>
<dbReference type="InterPro" id="IPR018979">
    <property type="entry name" value="FERM_N"/>
</dbReference>
<dbReference type="InterPro" id="IPR014352">
    <property type="entry name" value="FERM/acyl-CoA-bd_prot_sf"/>
</dbReference>
<accession>A0A813WJT3</accession>
<dbReference type="Pfam" id="PF00373">
    <property type="entry name" value="FERM_M"/>
    <property type="match status" value="1"/>
</dbReference>
<dbReference type="PROSITE" id="PS00660">
    <property type="entry name" value="FERM_1"/>
    <property type="match status" value="1"/>
</dbReference>
<organism evidence="7 8">
    <name type="scientific">Rotaria sordida</name>
    <dbReference type="NCBI Taxonomy" id="392033"/>
    <lineage>
        <taxon>Eukaryota</taxon>
        <taxon>Metazoa</taxon>
        <taxon>Spiralia</taxon>
        <taxon>Gnathifera</taxon>
        <taxon>Rotifera</taxon>
        <taxon>Eurotatoria</taxon>
        <taxon>Bdelloidea</taxon>
        <taxon>Philodinida</taxon>
        <taxon>Philodinidae</taxon>
        <taxon>Rotaria</taxon>
    </lineage>
</organism>
<dbReference type="InterPro" id="IPR029071">
    <property type="entry name" value="Ubiquitin-like_domsf"/>
</dbReference>
<dbReference type="InterPro" id="IPR018980">
    <property type="entry name" value="FERM_PH-like_C"/>
</dbReference>
<dbReference type="CDD" id="cd13186">
    <property type="entry name" value="FERM_C_NBL4_NBL5"/>
    <property type="match status" value="1"/>
</dbReference>
<dbReference type="InterPro" id="IPR014847">
    <property type="entry name" value="FA"/>
</dbReference>
<dbReference type="GO" id="GO:0005856">
    <property type="term" value="C:cytoskeleton"/>
    <property type="evidence" value="ECO:0007669"/>
    <property type="project" value="TreeGrafter"/>
</dbReference>
<dbReference type="CDD" id="cd14473">
    <property type="entry name" value="FERM_B-lobe"/>
    <property type="match status" value="1"/>
</dbReference>
<dbReference type="PRINTS" id="PR00935">
    <property type="entry name" value="BAND41"/>
</dbReference>
<dbReference type="InterPro" id="IPR019748">
    <property type="entry name" value="FERM_central"/>
</dbReference>
<dbReference type="InterPro" id="IPR000798">
    <property type="entry name" value="Ez/rad/moesin-like"/>
</dbReference>
<evidence type="ECO:0000256" key="4">
    <source>
        <dbReference type="ARBA" id="ARBA00022949"/>
    </source>
</evidence>
<dbReference type="EMBL" id="CAJNOH010000086">
    <property type="protein sequence ID" value="CAF0854645.1"/>
    <property type="molecule type" value="Genomic_DNA"/>
</dbReference>
<dbReference type="Pfam" id="PF09379">
    <property type="entry name" value="FERM_N"/>
    <property type="match status" value="1"/>
</dbReference>
<dbReference type="GO" id="GO:0031032">
    <property type="term" value="P:actomyosin structure organization"/>
    <property type="evidence" value="ECO:0007669"/>
    <property type="project" value="TreeGrafter"/>
</dbReference>
<dbReference type="FunFam" id="2.30.29.30:FF:000002">
    <property type="entry name" value="Band 4.1-like protein 5 isoform 1"/>
    <property type="match status" value="1"/>
</dbReference>
<dbReference type="InterPro" id="IPR011993">
    <property type="entry name" value="PH-like_dom_sf"/>
</dbReference>
<dbReference type="PANTHER" id="PTHR23280:SF25">
    <property type="entry name" value="MOESIN_EZRIN_RADIXIN HOMOLOG 1"/>
    <property type="match status" value="1"/>
</dbReference>
<comment type="caution">
    <text evidence="7">The sequence shown here is derived from an EMBL/GenBank/DDBJ whole genome shotgun (WGS) entry which is preliminary data.</text>
</comment>
<comment type="subcellular location">
    <subcellularLocation>
        <location evidence="1">Cell junction</location>
    </subcellularLocation>
    <subcellularLocation>
        <location evidence="2">Cytoplasm</location>
    </subcellularLocation>
</comment>
<dbReference type="GO" id="GO:0005886">
    <property type="term" value="C:plasma membrane"/>
    <property type="evidence" value="ECO:0007669"/>
    <property type="project" value="UniProtKB-ARBA"/>
</dbReference>
<dbReference type="AlphaFoldDB" id="A0A813WJT3"/>
<feature type="domain" description="FERM" evidence="6">
    <location>
        <begin position="58"/>
        <end position="346"/>
    </location>
</feature>
<evidence type="ECO:0000313" key="7">
    <source>
        <dbReference type="EMBL" id="CAF0854645.1"/>
    </source>
</evidence>
<feature type="region of interest" description="Disordered" evidence="5">
    <location>
        <begin position="498"/>
        <end position="535"/>
    </location>
</feature>
<dbReference type="InterPro" id="IPR035963">
    <property type="entry name" value="FERM_2"/>
</dbReference>
<dbReference type="Pfam" id="PF09380">
    <property type="entry name" value="FERM_C"/>
    <property type="match status" value="1"/>
</dbReference>
<keyword evidence="3" id="KW-0963">Cytoplasm</keyword>
<name>A0A813WJT3_9BILA</name>
<dbReference type="Gene3D" id="1.20.80.10">
    <property type="match status" value="1"/>
</dbReference>
<dbReference type="FunFam" id="3.10.20.90:FF:000024">
    <property type="entry name" value="Erythrocyte membrane protein band 4.1-like 5"/>
    <property type="match status" value="1"/>
</dbReference>
<dbReference type="PRINTS" id="PR00661">
    <property type="entry name" value="ERMFAMILY"/>
</dbReference>
<dbReference type="CDD" id="cd17108">
    <property type="entry name" value="FERM_F1_EPB41L5_like"/>
    <property type="match status" value="1"/>
</dbReference>
<sequence>MATSRFIRFFSRRQTKKQATILNDDNNNNHHSKSKLFFNAKTNLIEKPQSIIPIKNGLVCTVVFLDGEDVNFEVDRKALGKNLYDKVIAHTKLVESDYFGLQFIDTHNVKQWLDATKSIKKQCKIGPPYTFRFRVKFYTSDPLNLHDELTRYLFVLQLKDDIHTGKLDCPSGTDVELAALSIQAELGDYTSDEHSIKNISQFRFLPDNKQTEEFEREVLQKWPTYKSLTPAECEIQFLNKARWLEMYGVDLHTVMGKDGLEYTLGLTPTGILVFENKIKIGLFIWSKVTRINFNRNKLTIVVIEDDDNDSRLQRDFIFLFRCYDEKQCKHFWKCALEYHVFFRATSANKIKLNAKSNFARTGSRFRFSGRTECQTAALRTLTNHNMNFERKASHRFSRHASYAIRKKIQEQEILREQEDERLRKLKFQQEIKLDENKKLIESKSQTNSFISNNDITSICKRSSLQKTLTLSATQRLDNLIQGSPNDLLLKESELNINSTNLSPAPPIPPRQIKSDDKTTTPPPPLVLNKQSNPVNSCSINNNNNVNTKKDLSNECTSNNHHIDNDQTLLIQQSPQKISTSLTNGSHQTNSLRIDKMNSASNRYTLANSQSIPYVVKEQISSNNLQSNKTNNSSYNKISLFNKFPLFALPISELTSYNDNRALYDNILNYCLNPSNESNSIYAKFDFHRRSLNFSNPEEQFEQRCANYDNLSYLVIDGISSKKISNRGKKNIASCKDYFTASNRFIFNENEQRENNQNVSIGSIAPVIVTRTLSQSNVHNASSTIVQATHSTQLKPRSSSSSMTFPSNHSQSYHPLTTEL</sequence>
<dbReference type="SMART" id="SM01195">
    <property type="entry name" value="FA"/>
    <property type="match status" value="1"/>
</dbReference>
<dbReference type="GO" id="GO:0005737">
    <property type="term" value="C:cytoplasm"/>
    <property type="evidence" value="ECO:0007669"/>
    <property type="project" value="UniProtKB-SubCell"/>
</dbReference>
<evidence type="ECO:0000256" key="2">
    <source>
        <dbReference type="ARBA" id="ARBA00004496"/>
    </source>
</evidence>
<dbReference type="PROSITE" id="PS50057">
    <property type="entry name" value="FERM_3"/>
    <property type="match status" value="1"/>
</dbReference>
<dbReference type="InterPro" id="IPR019749">
    <property type="entry name" value="Band_41_domain"/>
</dbReference>
<dbReference type="Proteomes" id="UP000663854">
    <property type="component" value="Unassembled WGS sequence"/>
</dbReference>
<dbReference type="Gene3D" id="2.30.29.30">
    <property type="entry name" value="Pleckstrin-homology domain (PH domain)/Phosphotyrosine-binding domain (PTB)"/>
    <property type="match status" value="1"/>
</dbReference>
<protein>
    <recommendedName>
        <fullName evidence="6">FERM domain-containing protein</fullName>
    </recommendedName>
</protein>
<dbReference type="SMART" id="SM00295">
    <property type="entry name" value="B41"/>
    <property type="match status" value="1"/>
</dbReference>
<dbReference type="GO" id="GO:0070161">
    <property type="term" value="C:anchoring junction"/>
    <property type="evidence" value="ECO:0007669"/>
    <property type="project" value="UniProtKB-SubCell"/>
</dbReference>
<keyword evidence="4" id="KW-0965">Cell junction</keyword>
<evidence type="ECO:0000256" key="3">
    <source>
        <dbReference type="ARBA" id="ARBA00022490"/>
    </source>
</evidence>
<reference evidence="7" key="1">
    <citation type="submission" date="2021-02" db="EMBL/GenBank/DDBJ databases">
        <authorList>
            <person name="Nowell W R."/>
        </authorList>
    </citation>
    <scope>NUCLEOTIDE SEQUENCE</scope>
</reference>
<dbReference type="Gene3D" id="3.10.20.90">
    <property type="entry name" value="Phosphatidylinositol 3-kinase Catalytic Subunit, Chain A, domain 1"/>
    <property type="match status" value="1"/>
</dbReference>
<dbReference type="SUPFAM" id="SSF50729">
    <property type="entry name" value="PH domain-like"/>
    <property type="match status" value="1"/>
</dbReference>
<proteinExistence type="predicted"/>
<gene>
    <name evidence="7" type="ORF">PYM288_LOCUS7235</name>
</gene>
<evidence type="ECO:0000313" key="8">
    <source>
        <dbReference type="Proteomes" id="UP000663854"/>
    </source>
</evidence>